<dbReference type="RefSeq" id="XP_009062105.1">
    <property type="nucleotide sequence ID" value="XM_009063857.1"/>
</dbReference>
<dbReference type="GeneID" id="20236355"/>
<sequence>MSDNIPMRQMCEEVKSKFFGVLDECININNELVAELNHFENRRRYGISEQRDLTIASDAWRQLVDNIKEQKKVLEEITTTYRKLFSYNGCGCKMRLEEIECKGTGDLPRHESGYASGCSNSQEEDTEALGILSISDGDGDLLTNMGQSASRRRPSAVEHEEIAEQTNVKKLSS</sequence>
<keyword evidence="3" id="KW-1185">Reference proteome</keyword>
<dbReference type="KEGG" id="lgi:LOTGIDRAFT_154658"/>
<reference evidence="2 3" key="1">
    <citation type="journal article" date="2013" name="Nature">
        <title>Insights into bilaterian evolution from three spiralian genomes.</title>
        <authorList>
            <person name="Simakov O."/>
            <person name="Marletaz F."/>
            <person name="Cho S.J."/>
            <person name="Edsinger-Gonzales E."/>
            <person name="Havlak P."/>
            <person name="Hellsten U."/>
            <person name="Kuo D.H."/>
            <person name="Larsson T."/>
            <person name="Lv J."/>
            <person name="Arendt D."/>
            <person name="Savage R."/>
            <person name="Osoegawa K."/>
            <person name="de Jong P."/>
            <person name="Grimwood J."/>
            <person name="Chapman J.A."/>
            <person name="Shapiro H."/>
            <person name="Aerts A."/>
            <person name="Otillar R.P."/>
            <person name="Terry A.Y."/>
            <person name="Boore J.L."/>
            <person name="Grigoriev I.V."/>
            <person name="Lindberg D.R."/>
            <person name="Seaver E.C."/>
            <person name="Weisblat D.A."/>
            <person name="Putnam N.H."/>
            <person name="Rokhsar D.S."/>
        </authorList>
    </citation>
    <scope>NUCLEOTIDE SEQUENCE [LARGE SCALE GENOMIC DNA]</scope>
</reference>
<feature type="region of interest" description="Disordered" evidence="1">
    <location>
        <begin position="139"/>
        <end position="173"/>
    </location>
</feature>
<evidence type="ECO:0000256" key="1">
    <source>
        <dbReference type="SAM" id="MobiDB-lite"/>
    </source>
</evidence>
<accession>V4A1I7</accession>
<dbReference type="EMBL" id="KB202953">
    <property type="protein sequence ID" value="ESO87156.1"/>
    <property type="molecule type" value="Genomic_DNA"/>
</dbReference>
<proteinExistence type="predicted"/>
<name>V4A1I7_LOTGI</name>
<dbReference type="HOGENOM" id="CLU_1549386_0_0_1"/>
<feature type="compositionally biased region" description="Polar residues" evidence="1">
    <location>
        <begin position="164"/>
        <end position="173"/>
    </location>
</feature>
<dbReference type="AlphaFoldDB" id="V4A1I7"/>
<dbReference type="CTD" id="20236355"/>
<evidence type="ECO:0000313" key="2">
    <source>
        <dbReference type="EMBL" id="ESO87156.1"/>
    </source>
</evidence>
<evidence type="ECO:0000313" key="3">
    <source>
        <dbReference type="Proteomes" id="UP000030746"/>
    </source>
</evidence>
<protein>
    <submittedName>
        <fullName evidence="2">Uncharacterized protein</fullName>
    </submittedName>
</protein>
<organism evidence="2 3">
    <name type="scientific">Lottia gigantea</name>
    <name type="common">Giant owl limpet</name>
    <dbReference type="NCBI Taxonomy" id="225164"/>
    <lineage>
        <taxon>Eukaryota</taxon>
        <taxon>Metazoa</taxon>
        <taxon>Spiralia</taxon>
        <taxon>Lophotrochozoa</taxon>
        <taxon>Mollusca</taxon>
        <taxon>Gastropoda</taxon>
        <taxon>Patellogastropoda</taxon>
        <taxon>Lottioidea</taxon>
        <taxon>Lottiidae</taxon>
        <taxon>Lottia</taxon>
    </lineage>
</organism>
<dbReference type="Proteomes" id="UP000030746">
    <property type="component" value="Unassembled WGS sequence"/>
</dbReference>
<gene>
    <name evidence="2" type="ORF">LOTGIDRAFT_154658</name>
</gene>